<dbReference type="InterPro" id="IPR043168">
    <property type="entry name" value="DegV_C"/>
</dbReference>
<accession>X0QRW8</accession>
<evidence type="ECO:0000256" key="1">
    <source>
        <dbReference type="ARBA" id="ARBA00003238"/>
    </source>
</evidence>
<comment type="caution">
    <text evidence="3">The sequence shown here is derived from an EMBL/GenBank/DDBJ whole genome shotgun (WGS) entry which is preliminary data.</text>
</comment>
<dbReference type="PANTHER" id="PTHR33434:SF2">
    <property type="entry name" value="FATTY ACID-BINDING PROTEIN TM_1468"/>
    <property type="match status" value="1"/>
</dbReference>
<dbReference type="NCBIfam" id="TIGR00762">
    <property type="entry name" value="DegV"/>
    <property type="match status" value="1"/>
</dbReference>
<dbReference type="PROSITE" id="PS51482">
    <property type="entry name" value="DEGV"/>
    <property type="match status" value="1"/>
</dbReference>
<dbReference type="Proteomes" id="UP000051236">
    <property type="component" value="Unassembled WGS sequence"/>
</dbReference>
<dbReference type="OrthoDB" id="9775494at2"/>
<dbReference type="STRING" id="1423734.FC83_GL002390"/>
<dbReference type="Pfam" id="PF02645">
    <property type="entry name" value="DegV"/>
    <property type="match status" value="1"/>
</dbReference>
<dbReference type="EMBL" id="AZGA01000002">
    <property type="protein sequence ID" value="KRM36518.1"/>
    <property type="molecule type" value="Genomic_DNA"/>
</dbReference>
<evidence type="ECO:0000313" key="3">
    <source>
        <dbReference type="EMBL" id="KRM36518.1"/>
    </source>
</evidence>
<dbReference type="PANTHER" id="PTHR33434">
    <property type="entry name" value="DEGV DOMAIN-CONTAINING PROTEIN DR_1986-RELATED"/>
    <property type="match status" value="1"/>
</dbReference>
<evidence type="ECO:0008006" key="5">
    <source>
        <dbReference type="Google" id="ProtNLM"/>
    </source>
</evidence>
<dbReference type="Gene3D" id="3.30.1180.10">
    <property type="match status" value="1"/>
</dbReference>
<dbReference type="GO" id="GO:0008289">
    <property type="term" value="F:lipid binding"/>
    <property type="evidence" value="ECO:0007669"/>
    <property type="project" value="UniProtKB-KW"/>
</dbReference>
<proteinExistence type="predicted"/>
<sequence length="287" mass="31929">MKLAIVTDSTAYLSAEQIKANDIHVIPIPFMVDGQSYQEGKDISTAEFYKLLKTSKTFPTTSQPALGTAKKLYEQLHEAGYDTILSIHLASSISGFVDNLRLLENTISGVKLIPYDSQITVMLMGHLVLEAARMNRNHADLDAILARLNEMRASMGEVFIVNDLQNLVRGGRLSNASALVGTVLKIKPLLTFDPDTHKIVAFEKVRSIKRAYARAEELLQQAITTHDYPLRALIIHGDDLPEAKIWQQGIQSRFPELPTEITYFGPVVGVHLGDKAMALAWIRVYND</sequence>
<organism evidence="3 4">
    <name type="scientific">Agrilactobacillus composti DSM 18527 = JCM 14202</name>
    <dbReference type="NCBI Taxonomy" id="1423734"/>
    <lineage>
        <taxon>Bacteria</taxon>
        <taxon>Bacillati</taxon>
        <taxon>Bacillota</taxon>
        <taxon>Bacilli</taxon>
        <taxon>Lactobacillales</taxon>
        <taxon>Lactobacillaceae</taxon>
        <taxon>Agrilactobacillus</taxon>
    </lineage>
</organism>
<dbReference type="SUPFAM" id="SSF82549">
    <property type="entry name" value="DAK1/DegV-like"/>
    <property type="match status" value="1"/>
</dbReference>
<protein>
    <recommendedName>
        <fullName evidence="5">DegV family protein</fullName>
    </recommendedName>
</protein>
<dbReference type="eggNOG" id="COG1307">
    <property type="taxonomic scope" value="Bacteria"/>
</dbReference>
<comment type="function">
    <text evidence="1">May bind long-chain fatty acids, such as palmitate, and may play a role in lipid transport or fatty acid metabolism.</text>
</comment>
<dbReference type="InterPro" id="IPR003797">
    <property type="entry name" value="DegV"/>
</dbReference>
<dbReference type="Gene3D" id="3.40.50.10170">
    <property type="match status" value="1"/>
</dbReference>
<evidence type="ECO:0000313" key="4">
    <source>
        <dbReference type="Proteomes" id="UP000051236"/>
    </source>
</evidence>
<gene>
    <name evidence="3" type="ORF">FC83_GL002390</name>
</gene>
<dbReference type="RefSeq" id="WP_035455247.1">
    <property type="nucleotide sequence ID" value="NZ_AZGA01000002.1"/>
</dbReference>
<dbReference type="InterPro" id="IPR050270">
    <property type="entry name" value="DegV_domain_contain"/>
</dbReference>
<dbReference type="AlphaFoldDB" id="X0QRW8"/>
<keyword evidence="2" id="KW-0446">Lipid-binding</keyword>
<name>X0QRW8_9LACO</name>
<dbReference type="PATRIC" id="fig|1423734.3.peg.2424"/>
<evidence type="ECO:0000256" key="2">
    <source>
        <dbReference type="ARBA" id="ARBA00023121"/>
    </source>
</evidence>
<keyword evidence="4" id="KW-1185">Reference proteome</keyword>
<reference evidence="3 4" key="1">
    <citation type="journal article" date="2015" name="Genome Announc.">
        <title>Expanding the biotechnology potential of lactobacilli through comparative genomics of 213 strains and associated genera.</title>
        <authorList>
            <person name="Sun Z."/>
            <person name="Harris H.M."/>
            <person name="McCann A."/>
            <person name="Guo C."/>
            <person name="Argimon S."/>
            <person name="Zhang W."/>
            <person name="Yang X."/>
            <person name="Jeffery I.B."/>
            <person name="Cooney J.C."/>
            <person name="Kagawa T.F."/>
            <person name="Liu W."/>
            <person name="Song Y."/>
            <person name="Salvetti E."/>
            <person name="Wrobel A."/>
            <person name="Rasinkangas P."/>
            <person name="Parkhill J."/>
            <person name="Rea M.C."/>
            <person name="O'Sullivan O."/>
            <person name="Ritari J."/>
            <person name="Douillard F.P."/>
            <person name="Paul Ross R."/>
            <person name="Yang R."/>
            <person name="Briner A.E."/>
            <person name="Felis G.E."/>
            <person name="de Vos W.M."/>
            <person name="Barrangou R."/>
            <person name="Klaenhammer T.R."/>
            <person name="Caufield P.W."/>
            <person name="Cui Y."/>
            <person name="Zhang H."/>
            <person name="O'Toole P.W."/>
        </authorList>
    </citation>
    <scope>NUCLEOTIDE SEQUENCE [LARGE SCALE GENOMIC DNA]</scope>
    <source>
        <strain evidence="3 4">DSM 18527</strain>
    </source>
</reference>